<proteinExistence type="inferred from homology"/>
<organism evidence="6 7">
    <name type="scientific">Alicyclobacillus cycloheptanicus</name>
    <dbReference type="NCBI Taxonomy" id="1457"/>
    <lineage>
        <taxon>Bacteria</taxon>
        <taxon>Bacillati</taxon>
        <taxon>Bacillota</taxon>
        <taxon>Bacilli</taxon>
        <taxon>Bacillales</taxon>
        <taxon>Alicyclobacillaceae</taxon>
        <taxon>Alicyclobacillus</taxon>
    </lineage>
</organism>
<evidence type="ECO:0000256" key="3">
    <source>
        <dbReference type="ARBA" id="ARBA00023125"/>
    </source>
</evidence>
<dbReference type="InterPro" id="IPR037171">
    <property type="entry name" value="NagB/RpiA_transferase-like"/>
</dbReference>
<dbReference type="GO" id="GO:0003677">
    <property type="term" value="F:DNA binding"/>
    <property type="evidence" value="ECO:0007669"/>
    <property type="project" value="UniProtKB-KW"/>
</dbReference>
<name>A0ABT9XLL2_9BACL</name>
<evidence type="ECO:0000256" key="1">
    <source>
        <dbReference type="ARBA" id="ARBA00010466"/>
    </source>
</evidence>
<comment type="caution">
    <text evidence="6">The sequence shown here is derived from an EMBL/GenBank/DDBJ whole genome shotgun (WGS) entry which is preliminary data.</text>
</comment>
<comment type="similarity">
    <text evidence="1">Belongs to the SorC transcriptional regulatory family.</text>
</comment>
<sequence length="314" mass="33790">MAYSDDSRILSKIAHMYYEDGNTQAEIAETLGVSRPLISKYLAKAKELGIVQISIRDEVAHPYAAVEAELERTFGLREAIVVSESGDNSVKKALGAAAGQYLIRIVKDNDIVGVSGGTTLLELANEMPKANLPSVTIVPLIGGIGDSRIDVHSNTIVVRIAERLNADYKLLHAPAVVDTADAKAMFLQQSSIAEVVQQARQAKVALVGIGGYPEYSTMVRNYMGPDRDRDLMDSDVIGDICYNFINAKGEASNVSWNSRVIAISLKDLKAIPTVVGIAHGAEKLEAIRASLIARLVNVLVTDYTTAQGLLSHAK</sequence>
<dbReference type="PANTHER" id="PTHR34294:SF1">
    <property type="entry name" value="TRANSCRIPTIONAL REGULATOR LSRR"/>
    <property type="match status" value="1"/>
</dbReference>
<evidence type="ECO:0000313" key="6">
    <source>
        <dbReference type="EMBL" id="MDQ0191197.1"/>
    </source>
</evidence>
<evidence type="ECO:0000259" key="5">
    <source>
        <dbReference type="Pfam" id="PF04198"/>
    </source>
</evidence>
<evidence type="ECO:0000256" key="4">
    <source>
        <dbReference type="ARBA" id="ARBA00023163"/>
    </source>
</evidence>
<dbReference type="RefSeq" id="WP_274456894.1">
    <property type="nucleotide sequence ID" value="NZ_CP067097.1"/>
</dbReference>
<evidence type="ECO:0000313" key="7">
    <source>
        <dbReference type="Proteomes" id="UP001232973"/>
    </source>
</evidence>
<evidence type="ECO:0000256" key="2">
    <source>
        <dbReference type="ARBA" id="ARBA00023015"/>
    </source>
</evidence>
<reference evidence="6 7" key="1">
    <citation type="submission" date="2023-07" db="EMBL/GenBank/DDBJ databases">
        <title>Genomic Encyclopedia of Type Strains, Phase IV (KMG-IV): sequencing the most valuable type-strain genomes for metagenomic binning, comparative biology and taxonomic classification.</title>
        <authorList>
            <person name="Goeker M."/>
        </authorList>
    </citation>
    <scope>NUCLEOTIDE SEQUENCE [LARGE SCALE GENOMIC DNA]</scope>
    <source>
        <strain evidence="6 7">DSM 4006</strain>
    </source>
</reference>
<dbReference type="InterPro" id="IPR051054">
    <property type="entry name" value="SorC_transcr_regulators"/>
</dbReference>
<keyword evidence="2" id="KW-0805">Transcription regulation</keyword>
<keyword evidence="3 6" id="KW-0238">DNA-binding</keyword>
<gene>
    <name evidence="6" type="ORF">J2S03_003066</name>
</gene>
<dbReference type="Proteomes" id="UP001232973">
    <property type="component" value="Unassembled WGS sequence"/>
</dbReference>
<dbReference type="PANTHER" id="PTHR34294">
    <property type="entry name" value="TRANSCRIPTIONAL REGULATOR-RELATED"/>
    <property type="match status" value="1"/>
</dbReference>
<feature type="domain" description="Sugar-binding" evidence="5">
    <location>
        <begin position="65"/>
        <end position="311"/>
    </location>
</feature>
<accession>A0ABT9XLL2</accession>
<dbReference type="Gene3D" id="3.40.50.1360">
    <property type="match status" value="1"/>
</dbReference>
<dbReference type="Pfam" id="PF04198">
    <property type="entry name" value="Sugar-bind"/>
    <property type="match status" value="1"/>
</dbReference>
<dbReference type="Gene3D" id="1.10.10.60">
    <property type="entry name" value="Homeodomain-like"/>
    <property type="match status" value="1"/>
</dbReference>
<dbReference type="SUPFAM" id="SSF100950">
    <property type="entry name" value="NagB/RpiA/CoA transferase-like"/>
    <property type="match status" value="1"/>
</dbReference>
<keyword evidence="7" id="KW-1185">Reference proteome</keyword>
<protein>
    <submittedName>
        <fullName evidence="6">DNA-binding transcriptional regulator LsrR (DeoR family)</fullName>
    </submittedName>
</protein>
<dbReference type="InterPro" id="IPR007324">
    <property type="entry name" value="Sugar-bd_dom_put"/>
</dbReference>
<dbReference type="EMBL" id="JAUSTP010000034">
    <property type="protein sequence ID" value="MDQ0191197.1"/>
    <property type="molecule type" value="Genomic_DNA"/>
</dbReference>
<keyword evidence="4" id="KW-0804">Transcription</keyword>